<organism evidence="1 2">
    <name type="scientific">Avena sativa</name>
    <name type="common">Oat</name>
    <dbReference type="NCBI Taxonomy" id="4498"/>
    <lineage>
        <taxon>Eukaryota</taxon>
        <taxon>Viridiplantae</taxon>
        <taxon>Streptophyta</taxon>
        <taxon>Embryophyta</taxon>
        <taxon>Tracheophyta</taxon>
        <taxon>Spermatophyta</taxon>
        <taxon>Magnoliopsida</taxon>
        <taxon>Liliopsida</taxon>
        <taxon>Poales</taxon>
        <taxon>Poaceae</taxon>
        <taxon>BOP clade</taxon>
        <taxon>Pooideae</taxon>
        <taxon>Poodae</taxon>
        <taxon>Poeae</taxon>
        <taxon>Poeae Chloroplast Group 1 (Aveneae type)</taxon>
        <taxon>Aveninae</taxon>
        <taxon>Avena</taxon>
    </lineage>
</organism>
<protein>
    <submittedName>
        <fullName evidence="1">Uncharacterized protein</fullName>
    </submittedName>
</protein>
<name>A0ACD5UUQ7_AVESA</name>
<keyword evidence="2" id="KW-1185">Reference proteome</keyword>
<dbReference type="Proteomes" id="UP001732700">
    <property type="component" value="Chromosome 2C"/>
</dbReference>
<accession>A0ACD5UUQ7</accession>
<reference evidence="1" key="2">
    <citation type="submission" date="2025-09" db="UniProtKB">
        <authorList>
            <consortium name="EnsemblPlants"/>
        </authorList>
    </citation>
    <scope>IDENTIFICATION</scope>
</reference>
<proteinExistence type="predicted"/>
<reference evidence="1" key="1">
    <citation type="submission" date="2021-05" db="EMBL/GenBank/DDBJ databases">
        <authorList>
            <person name="Scholz U."/>
            <person name="Mascher M."/>
            <person name="Fiebig A."/>
        </authorList>
    </citation>
    <scope>NUCLEOTIDE SEQUENCE [LARGE SCALE GENOMIC DNA]</scope>
</reference>
<dbReference type="EnsemblPlants" id="AVESA.00010b.r2.2CG0318650.1">
    <property type="protein sequence ID" value="AVESA.00010b.r2.2CG0318650.1.CDS"/>
    <property type="gene ID" value="AVESA.00010b.r2.2CG0318650"/>
</dbReference>
<evidence type="ECO:0000313" key="2">
    <source>
        <dbReference type="Proteomes" id="UP001732700"/>
    </source>
</evidence>
<evidence type="ECO:0000313" key="1">
    <source>
        <dbReference type="EnsemblPlants" id="AVESA.00010b.r2.2CG0318650.1.CDS"/>
    </source>
</evidence>
<sequence>MTAFLGTVVDAAIGWLVQSILGSFFTGQMEAWTREIGLAEDVEKLKFEMRNVEMLLAAAEGRRIDNKPLARSLDDLRELLYDSEDVMDELDYYRLQQQIEKGKDCNSPSGANPEGGNVSSSTPSSAFELVCNATRQITSLAACGRKRKREEDVLPHSTMLTFEIKHDISKRISGIVNHLCTIGNSVQRVLQLEISRPITTSSEIQNISQNARLTTSIPIESKVYGRDAERDKIIGLLISGESSDLNVLPVIGIGGVGKTTLARFVYRDQRIRDHFDLQIWVCVSTKFNEVRLTLEILEHVCEDKQEYENISNFNVLQEILLRNIRNKRFLLVLDDMWEDKDKNGWTKLLAPLKSNQGNGCMVLATTRSTSVAKMIGTMDEVRLSGLDEKEFWLFFKGCAFGNENYEGDPSLQSIGKHIAKTLKGCPLAAQSVGALLSTSISYKHWRTIQDKWKSLQEDADDILPILKLSYDYLPVHLQHCFAYCSLFPEDHRFSGNKLVDAWISQNFVQCKNSAVRLEDTGQQYLDRLVDLGFFQKFGSHFVMHDLMHELARKVSSNECATIDGLKPDAIQPTVRHLSIITTAFDADEHGSEKIDTILQKVGPLPKLRTLMLFGRSSINSLESFRTLCKEAKCLRFLRIIVIGADMNSILSLLNPGHLRYLEFVWARTRNRIAHGGYNNITFPQALTRFYHLQVLNVGISGNFDVPVDMNNLINLRHLIAHEKVHRTIDYVGNMSFLQELSFKVQNVGSYEIGQLKSMNELVVLGISHLENVTTKEEVRRARLIDKEYLETLCLSWEDCSLSLQPELAKDLLDGLQPYHNLKTLGIIGYGGATSPTWLSSNFSVTSVQTLHLRKCREWKILPSFEMLPFLRKLILIRMLNVVEISVPSLEELILVDMPKLEKCIGSYGMELTSHLKVLIINRCPQMNEFTLFQSYSSFNTEQKSWFPSLNKLYIIRSPHIIKWEILPLRGMSALKELKLKDLHVVRELSIPSLEKLVLTKMPNLEICSSLTTPPPLQFLPSQGDQNVWTSSLQKFTIRDCPRFTVSYPILPSAPISRLSIRGVPTLPAMSIELGKFTIQSNELSVLDDSILASCNLRDITSLCIRNCPNLVSLSSEAFSQLIALKNVRILNCPNLAKSNIMSDVVQENYTPAGSLVLPSLKSLIISKCGITGRWLTHMLPHSHSLKVLVLINCPGIKLLSISQPTETEGTSSSVMASDQDEHLLKIPCNILCSLKKLSIDSCWDLEFFGGKADFAGFTSLVKLEFYYCPKLVPSLVGEMKDMDTGLLPPSLEVLCISDLPENLQSFTPKSLVYLKKLCLLGNPYLTAVHLHSCVALVELRIWCKCLAVLEGLQFLSSLRRLDIRMNPELSRAWKLKLQEQEQGGNQVRLLPPSLEELKISNLTDRVQSRLLSCGLLAVTKLKILASPKLTSLQLGYCTTLKELEITLCDSLASIEGLHHRNLKSLKVINSPGAASCLGLVSHQQGASEVWSGLETLGISDASVLSVPLCKQLTSLKCLEFICRATKARGSMVSLTEEQERALQLLTSLQELKIQRFANLLSLPANLHSLTSLTRLSIYDCESITRLPDMGLPPLLRHLQLSGCSKELGMQCSMAATGKLNVTVDDMTVN</sequence>